<feature type="region of interest" description="Disordered" evidence="2">
    <location>
        <begin position="768"/>
        <end position="858"/>
    </location>
</feature>
<dbReference type="InterPro" id="IPR013783">
    <property type="entry name" value="Ig-like_fold"/>
</dbReference>
<reference evidence="6 7" key="1">
    <citation type="journal article" date="2018" name="Mol. Biol. Evol.">
        <title>Broad Genomic Sampling Reveals a Smut Pathogenic Ancestry of the Fungal Clade Ustilaginomycotina.</title>
        <authorList>
            <person name="Kijpornyongpan T."/>
            <person name="Mondo S.J."/>
            <person name="Barry K."/>
            <person name="Sandor L."/>
            <person name="Lee J."/>
            <person name="Lipzen A."/>
            <person name="Pangilinan J."/>
            <person name="LaButti K."/>
            <person name="Hainaut M."/>
            <person name="Henrissat B."/>
            <person name="Grigoriev I.V."/>
            <person name="Spatafora J.W."/>
            <person name="Aime M.C."/>
        </authorList>
    </citation>
    <scope>NUCLEOTIDE SEQUENCE [LARGE SCALE GENOMIC DNA]</scope>
    <source>
        <strain evidence="6 7">MCA 4198</strain>
    </source>
</reference>
<evidence type="ECO:0000313" key="7">
    <source>
        <dbReference type="Proteomes" id="UP000245768"/>
    </source>
</evidence>
<dbReference type="InterPro" id="IPR015202">
    <property type="entry name" value="GO-like_E_set"/>
</dbReference>
<keyword evidence="7" id="KW-1185">Reference proteome</keyword>
<dbReference type="RefSeq" id="XP_025375273.1">
    <property type="nucleotide sequence ID" value="XM_025519714.1"/>
</dbReference>
<keyword evidence="3" id="KW-1133">Transmembrane helix</keyword>
<dbReference type="PANTHER" id="PTHR32208">
    <property type="entry name" value="SECRETED PROTEIN-RELATED"/>
    <property type="match status" value="1"/>
</dbReference>
<organism evidence="6 7">
    <name type="scientific">Acaromyces ingoldii</name>
    <dbReference type="NCBI Taxonomy" id="215250"/>
    <lineage>
        <taxon>Eukaryota</taxon>
        <taxon>Fungi</taxon>
        <taxon>Dikarya</taxon>
        <taxon>Basidiomycota</taxon>
        <taxon>Ustilaginomycotina</taxon>
        <taxon>Exobasidiomycetes</taxon>
        <taxon>Exobasidiales</taxon>
        <taxon>Cryptobasidiaceae</taxon>
        <taxon>Acaromyces</taxon>
    </lineage>
</organism>
<feature type="transmembrane region" description="Helical" evidence="3">
    <location>
        <begin position="679"/>
        <end position="700"/>
    </location>
</feature>
<feature type="domain" description="Glyoxal oxidase N-terminal" evidence="4">
    <location>
        <begin position="229"/>
        <end position="518"/>
    </location>
</feature>
<keyword evidence="1" id="KW-0732">Signal</keyword>
<dbReference type="Gene3D" id="2.60.40.10">
    <property type="entry name" value="Immunoglobulins"/>
    <property type="match status" value="1"/>
</dbReference>
<sequence>MSFFASKSSSSGWRAPSLAKALGAAVAALGLASLTSLAPGVEAGRAAGQYETVLDNSLASAMMMALIDENNVMILDKTEGNRARTADNKPVWGAIMSLTDNTPRALELISNPFCASGFTLGNGSWVVVGGNNPVGYGGATVQPTNVYGDYDGRTAIRIMDPNTDSSKLFWNDNSSFMDSQRWYPGVEVLADGSAIILGGSTTGGFINRNYPNVDPAFSTQSQGSLQNLLAGAANPTWEFFPSKGNARAVNNFMVTTSGLNMYPHMYLMPSGLMFMQANYSTTLWNYTSGDENNAYHNLDDMPGQIVRVYPASGATAMLPLTPANKYTPTILFCGGTYMTDEQWGDYTSPKIDPQQVSASDDCSSITPEDADGNFVSGSYTTEDKLPQGRSMGQFIHLPDGTMVIVNGAEKGVAGYTNQSWNLIPMPYNVSAEGMAQSPTYMPVLYDPSQPKGSRISQKGFQNSPIARLYHSSAILIPDGSVLVAGSNPHQDVAITMPTGTTPQAFNTTYEVEKWYPPYYFETRPQPQGLPSYLLYGGDNWNFTMDSTFMGSSANYKAENTKVMVIRPGFSTHAMNMGQRSLQLAHTYTVNDDGSVSYMVNPMPLNKNIFVPGPALLFITIDGVPSKGVQIMIGSKTSGAQIPQNFATGAAPQTLPAGVNNSKYTAIPSKDGSSFGIAKIVGIAVGAAAVIALIVLGLCCWRRRSNKGPQKVGAPSTSHNASGGAMYGMGSYTMGGGNEYKRVNTPVMGVHEQARGSMGTFDSYRMQDVNTPASPYYDSPATTPGQPGGRRGGPSPLAHGGEYQQHGWGEHQSGGDVGEQYYNNSAYTDPNRFYDTPQHGSNHYSSQGSYGGRNDYFRQ</sequence>
<dbReference type="Pfam" id="PF07250">
    <property type="entry name" value="Glyoxal_oxid_N"/>
    <property type="match status" value="1"/>
</dbReference>
<dbReference type="InParanoid" id="A0A316YK30"/>
<gene>
    <name evidence="6" type="ORF">FA10DRAFT_254051</name>
</gene>
<feature type="compositionally biased region" description="Polar residues" evidence="2">
    <location>
        <begin position="354"/>
        <end position="366"/>
    </location>
</feature>
<feature type="region of interest" description="Disordered" evidence="2">
    <location>
        <begin position="353"/>
        <end position="374"/>
    </location>
</feature>
<dbReference type="InterPro" id="IPR037293">
    <property type="entry name" value="Gal_Oxidase_central_sf"/>
</dbReference>
<dbReference type="EMBL" id="KZ819638">
    <property type="protein sequence ID" value="PWN88075.1"/>
    <property type="molecule type" value="Genomic_DNA"/>
</dbReference>
<evidence type="ECO:0000256" key="3">
    <source>
        <dbReference type="SAM" id="Phobius"/>
    </source>
</evidence>
<dbReference type="SUPFAM" id="SSF81296">
    <property type="entry name" value="E set domains"/>
    <property type="match status" value="1"/>
</dbReference>
<dbReference type="STRING" id="215250.A0A316YK30"/>
<dbReference type="SUPFAM" id="SSF50965">
    <property type="entry name" value="Galactose oxidase, central domain"/>
    <property type="match status" value="1"/>
</dbReference>
<dbReference type="Proteomes" id="UP000245768">
    <property type="component" value="Unassembled WGS sequence"/>
</dbReference>
<evidence type="ECO:0000256" key="2">
    <source>
        <dbReference type="SAM" id="MobiDB-lite"/>
    </source>
</evidence>
<evidence type="ECO:0000259" key="5">
    <source>
        <dbReference type="Pfam" id="PF09118"/>
    </source>
</evidence>
<evidence type="ECO:0000313" key="6">
    <source>
        <dbReference type="EMBL" id="PWN88075.1"/>
    </source>
</evidence>
<feature type="domain" description="Galactose oxidase-like Early set" evidence="5">
    <location>
        <begin position="523"/>
        <end position="632"/>
    </location>
</feature>
<keyword evidence="3" id="KW-0812">Transmembrane</keyword>
<dbReference type="Pfam" id="PF09118">
    <property type="entry name" value="GO-like_E_set"/>
    <property type="match status" value="1"/>
</dbReference>
<evidence type="ECO:0000256" key="1">
    <source>
        <dbReference type="ARBA" id="ARBA00022729"/>
    </source>
</evidence>
<dbReference type="InterPro" id="IPR009880">
    <property type="entry name" value="Glyoxal_oxidase_N"/>
</dbReference>
<dbReference type="GeneID" id="37041630"/>
<name>A0A316YK30_9BASI</name>
<dbReference type="CDD" id="cd02851">
    <property type="entry name" value="E_set_GO_C"/>
    <property type="match status" value="1"/>
</dbReference>
<dbReference type="AlphaFoldDB" id="A0A316YK30"/>
<accession>A0A316YK30</accession>
<dbReference type="Gene3D" id="2.130.10.80">
    <property type="entry name" value="Galactose oxidase/kelch, beta-propeller"/>
    <property type="match status" value="1"/>
</dbReference>
<dbReference type="PANTHER" id="PTHR32208:SF21">
    <property type="entry name" value="LOW QUALITY PROTEIN: ALDEHYDE OXIDASE GLOX-LIKE"/>
    <property type="match status" value="1"/>
</dbReference>
<dbReference type="OrthoDB" id="2019572at2759"/>
<dbReference type="InterPro" id="IPR014756">
    <property type="entry name" value="Ig_E-set"/>
</dbReference>
<proteinExistence type="predicted"/>
<protein>
    <submittedName>
        <fullName evidence="6">DUF1929-domain-containing protein</fullName>
    </submittedName>
</protein>
<keyword evidence="3" id="KW-0472">Membrane</keyword>
<evidence type="ECO:0000259" key="4">
    <source>
        <dbReference type="Pfam" id="PF07250"/>
    </source>
</evidence>
<dbReference type="InterPro" id="IPR011043">
    <property type="entry name" value="Gal_Oxase/kelch_b-propeller"/>
</dbReference>
<feature type="compositionally biased region" description="Polar residues" evidence="2">
    <location>
        <begin position="837"/>
        <end position="847"/>
    </location>
</feature>